<dbReference type="InterPro" id="IPR041492">
    <property type="entry name" value="HAD_2"/>
</dbReference>
<dbReference type="NCBIfam" id="TIGR02254">
    <property type="entry name" value="YjjG_YfnB"/>
    <property type="match status" value="1"/>
</dbReference>
<dbReference type="EMBL" id="BJUY01000020">
    <property type="protein sequence ID" value="GEK91849.1"/>
    <property type="molecule type" value="Genomic_DNA"/>
</dbReference>
<reference evidence="1 2" key="1">
    <citation type="submission" date="2019-07" db="EMBL/GenBank/DDBJ databases">
        <title>Whole genome shotgun sequence of Alkalibacterium kapii NBRC 103247.</title>
        <authorList>
            <person name="Hosoyama A."/>
            <person name="Uohara A."/>
            <person name="Ohji S."/>
            <person name="Ichikawa N."/>
        </authorList>
    </citation>
    <scope>NUCLEOTIDE SEQUENCE [LARGE SCALE GENOMIC DNA]</scope>
    <source>
        <strain evidence="1 2">NBRC 103247</strain>
    </source>
</reference>
<dbReference type="InterPro" id="IPR023198">
    <property type="entry name" value="PGP-like_dom2"/>
</dbReference>
<evidence type="ECO:0000313" key="1">
    <source>
        <dbReference type="EMBL" id="GEK91849.1"/>
    </source>
</evidence>
<gene>
    <name evidence="1" type="ORF">AKA01nite_14710</name>
</gene>
<dbReference type="Gene3D" id="3.40.50.1000">
    <property type="entry name" value="HAD superfamily/HAD-like"/>
    <property type="match status" value="1"/>
</dbReference>
<dbReference type="Proteomes" id="UP000321662">
    <property type="component" value="Unassembled WGS sequence"/>
</dbReference>
<keyword evidence="2" id="KW-1185">Reference proteome</keyword>
<comment type="caution">
    <text evidence="1">The sequence shown here is derived from an EMBL/GenBank/DDBJ whole genome shotgun (WGS) entry which is preliminary data.</text>
</comment>
<protein>
    <submittedName>
        <fullName evidence="1">Noncanonical pyrimidine nucleotidase, YjjG family protein</fullName>
    </submittedName>
</protein>
<dbReference type="InterPro" id="IPR036412">
    <property type="entry name" value="HAD-like_sf"/>
</dbReference>
<dbReference type="SFLD" id="SFLDS00003">
    <property type="entry name" value="Haloacid_Dehalogenase"/>
    <property type="match status" value="1"/>
</dbReference>
<dbReference type="NCBIfam" id="TIGR01549">
    <property type="entry name" value="HAD-SF-IA-v1"/>
    <property type="match status" value="1"/>
</dbReference>
<dbReference type="PRINTS" id="PR00413">
    <property type="entry name" value="HADHALOGNASE"/>
</dbReference>
<sequence length="234" mass="27358">MMKYKKLIFDLDNTILDFEDTEEKALKKIINTYKLPYTTETIQSYKEITHDLWRKLEQGKITREKLFASRFFLFLEKFGIEVDGKKVDHLYRTALSEGFLMMEHAHEVLTVLKKSGYKLYAGTNGVAQTQRQRLKGAELNHFFENIFISEEIGVEKPDPQFFNYIFETLNSYNNEEYLMIGDSLTSDIKGAKNAGIDSVWYNFDRLEKNPKAVQSTYTITNLLELLPLFGLEKI</sequence>
<dbReference type="PANTHER" id="PTHR47478:SF1">
    <property type="entry name" value="PYRIMIDINE 5'-NUCLEOTIDASE YJJG"/>
    <property type="match status" value="1"/>
</dbReference>
<dbReference type="InterPro" id="IPR006439">
    <property type="entry name" value="HAD-SF_hydro_IA"/>
</dbReference>
<dbReference type="SUPFAM" id="SSF56784">
    <property type="entry name" value="HAD-like"/>
    <property type="match status" value="1"/>
</dbReference>
<dbReference type="CDD" id="cd04305">
    <property type="entry name" value="HAD_Neu5Ac-Pase_like"/>
    <property type="match status" value="1"/>
</dbReference>
<dbReference type="InterPro" id="IPR011951">
    <property type="entry name" value="HAD-SF_hydro_IA_YjjG/PynA"/>
</dbReference>
<proteinExistence type="predicted"/>
<dbReference type="Pfam" id="PF13419">
    <property type="entry name" value="HAD_2"/>
    <property type="match status" value="1"/>
</dbReference>
<dbReference type="SFLD" id="SFLDG01129">
    <property type="entry name" value="C1.5:_HAD__Beta-PGM__Phosphata"/>
    <property type="match status" value="1"/>
</dbReference>
<accession>A0A511AUH8</accession>
<dbReference type="InterPro" id="IPR052550">
    <property type="entry name" value="Pyrimidine_5'-ntase_YjjG"/>
</dbReference>
<dbReference type="Gene3D" id="1.10.150.240">
    <property type="entry name" value="Putative phosphatase, domain 2"/>
    <property type="match status" value="1"/>
</dbReference>
<evidence type="ECO:0000313" key="2">
    <source>
        <dbReference type="Proteomes" id="UP000321662"/>
    </source>
</evidence>
<dbReference type="PANTHER" id="PTHR47478">
    <property type="match status" value="1"/>
</dbReference>
<organism evidence="1 2">
    <name type="scientific">Alkalibacterium kapii</name>
    <dbReference type="NCBI Taxonomy" id="426704"/>
    <lineage>
        <taxon>Bacteria</taxon>
        <taxon>Bacillati</taxon>
        <taxon>Bacillota</taxon>
        <taxon>Bacilli</taxon>
        <taxon>Lactobacillales</taxon>
        <taxon>Carnobacteriaceae</taxon>
        <taxon>Alkalibacterium</taxon>
    </lineage>
</organism>
<dbReference type="InterPro" id="IPR023214">
    <property type="entry name" value="HAD_sf"/>
</dbReference>
<dbReference type="GO" id="GO:0008253">
    <property type="term" value="F:5'-nucleotidase activity"/>
    <property type="evidence" value="ECO:0007669"/>
    <property type="project" value="InterPro"/>
</dbReference>
<dbReference type="AlphaFoldDB" id="A0A511AUH8"/>
<dbReference type="SFLD" id="SFLDG01135">
    <property type="entry name" value="C1.5.6:_HAD__Beta-PGM__Phospha"/>
    <property type="match status" value="1"/>
</dbReference>
<name>A0A511AUH8_9LACT</name>